<dbReference type="Proteomes" id="UP000494115">
    <property type="component" value="Unassembled WGS sequence"/>
</dbReference>
<evidence type="ECO:0000313" key="2">
    <source>
        <dbReference type="EMBL" id="CAB3803507.1"/>
    </source>
</evidence>
<evidence type="ECO:0000256" key="1">
    <source>
        <dbReference type="SAM" id="Phobius"/>
    </source>
</evidence>
<dbReference type="AlphaFoldDB" id="A0A6S7C8G8"/>
<organism evidence="2 3">
    <name type="scientific">Pararobbsia alpina</name>
    <dbReference type="NCBI Taxonomy" id="621374"/>
    <lineage>
        <taxon>Bacteria</taxon>
        <taxon>Pseudomonadati</taxon>
        <taxon>Pseudomonadota</taxon>
        <taxon>Betaproteobacteria</taxon>
        <taxon>Burkholderiales</taxon>
        <taxon>Burkholderiaceae</taxon>
        <taxon>Pararobbsia</taxon>
    </lineage>
</organism>
<protein>
    <submittedName>
        <fullName evidence="2">Uncharacterized protein</fullName>
    </submittedName>
</protein>
<keyword evidence="1" id="KW-0472">Membrane</keyword>
<sequence length="179" mass="19152">MSAIALVCPKTSSSSTLKGLSVIAGVAVASLAVAVCYKQYRKREATRALASMGVQETSFRISTRTAGPFSPALARWSPLLRLPALLACSSPPRRFIQPEPASSPAFSFVSTTYPLCRRPVLALYLEIFIMHRSTRLKPLFHPGRLLVTSAALTALSMNGIPVVSLLLRHIAGAANPCTT</sequence>
<feature type="transmembrane region" description="Helical" evidence="1">
    <location>
        <begin position="20"/>
        <end position="37"/>
    </location>
</feature>
<keyword evidence="1" id="KW-0812">Transmembrane</keyword>
<dbReference type="EMBL" id="CADIKM010000056">
    <property type="protein sequence ID" value="CAB3803507.1"/>
    <property type="molecule type" value="Genomic_DNA"/>
</dbReference>
<reference evidence="2 3" key="1">
    <citation type="submission" date="2020-04" db="EMBL/GenBank/DDBJ databases">
        <authorList>
            <person name="De Canck E."/>
        </authorList>
    </citation>
    <scope>NUCLEOTIDE SEQUENCE [LARGE SCALE GENOMIC DNA]</scope>
    <source>
        <strain evidence="2 3">LMG 28138</strain>
    </source>
</reference>
<gene>
    <name evidence="2" type="ORF">LMG28138_05359</name>
</gene>
<evidence type="ECO:0000313" key="3">
    <source>
        <dbReference type="Proteomes" id="UP000494115"/>
    </source>
</evidence>
<accession>A0A6S7C8G8</accession>
<keyword evidence="3" id="KW-1185">Reference proteome</keyword>
<dbReference type="RefSeq" id="WP_175107926.1">
    <property type="nucleotide sequence ID" value="NZ_CADIKM010000056.1"/>
</dbReference>
<proteinExistence type="predicted"/>
<keyword evidence="1" id="KW-1133">Transmembrane helix</keyword>
<feature type="transmembrane region" description="Helical" evidence="1">
    <location>
        <begin position="145"/>
        <end position="167"/>
    </location>
</feature>
<name>A0A6S7C8G8_9BURK</name>